<dbReference type="Pfam" id="PF13443">
    <property type="entry name" value="HTH_26"/>
    <property type="match status" value="1"/>
</dbReference>
<dbReference type="SUPFAM" id="SSF47413">
    <property type="entry name" value="lambda repressor-like DNA-binding domains"/>
    <property type="match status" value="1"/>
</dbReference>
<keyword evidence="3" id="KW-1185">Reference proteome</keyword>
<evidence type="ECO:0000313" key="2">
    <source>
        <dbReference type="EMBL" id="PWH05220.1"/>
    </source>
</evidence>
<dbReference type="InterPro" id="IPR010982">
    <property type="entry name" value="Lambda_DNA-bd_dom_sf"/>
</dbReference>
<dbReference type="InterPro" id="IPR001387">
    <property type="entry name" value="Cro/C1-type_HTH"/>
</dbReference>
<name>A0A2U2RH88_9MICO</name>
<sequence>MELINRDKLIRRMDKLNVSQRELARAAGWKSHSYMRRLITGEAKTLNTDPALRIAHYLHLDVDDIFVTRVDSPRARVGTPEPQRRVKTAA</sequence>
<dbReference type="SMART" id="SM00530">
    <property type="entry name" value="HTH_XRE"/>
    <property type="match status" value="1"/>
</dbReference>
<proteinExistence type="predicted"/>
<evidence type="ECO:0000259" key="1">
    <source>
        <dbReference type="PROSITE" id="PS50943"/>
    </source>
</evidence>
<dbReference type="AlphaFoldDB" id="A0A2U2RH88"/>
<dbReference type="GO" id="GO:0003677">
    <property type="term" value="F:DNA binding"/>
    <property type="evidence" value="ECO:0007669"/>
    <property type="project" value="InterPro"/>
</dbReference>
<feature type="domain" description="HTH cro/C1-type" evidence="1">
    <location>
        <begin position="9"/>
        <end position="65"/>
    </location>
</feature>
<gene>
    <name evidence="2" type="ORF">DEO23_14160</name>
</gene>
<organism evidence="2 3">
    <name type="scientific">Brachybacterium endophyticum</name>
    <dbReference type="NCBI Taxonomy" id="2182385"/>
    <lineage>
        <taxon>Bacteria</taxon>
        <taxon>Bacillati</taxon>
        <taxon>Actinomycetota</taxon>
        <taxon>Actinomycetes</taxon>
        <taxon>Micrococcales</taxon>
        <taxon>Dermabacteraceae</taxon>
        <taxon>Brachybacterium</taxon>
    </lineage>
</organism>
<dbReference type="Proteomes" id="UP000245590">
    <property type="component" value="Unassembled WGS sequence"/>
</dbReference>
<protein>
    <submittedName>
        <fullName evidence="2">XRE family transcriptional regulator</fullName>
    </submittedName>
</protein>
<dbReference type="OrthoDB" id="4966538at2"/>
<dbReference type="CDD" id="cd00093">
    <property type="entry name" value="HTH_XRE"/>
    <property type="match status" value="1"/>
</dbReference>
<accession>A0A2U2RH88</accession>
<reference evidence="2 3" key="1">
    <citation type="submission" date="2018-05" db="EMBL/GenBank/DDBJ databases">
        <title>Brachybacterium sp. M1HQ-2T, whole genome shotgun sequence.</title>
        <authorList>
            <person name="Tuo L."/>
        </authorList>
    </citation>
    <scope>NUCLEOTIDE SEQUENCE [LARGE SCALE GENOMIC DNA]</scope>
    <source>
        <strain evidence="2 3">M1HQ-2</strain>
    </source>
</reference>
<evidence type="ECO:0000313" key="3">
    <source>
        <dbReference type="Proteomes" id="UP000245590"/>
    </source>
</evidence>
<comment type="caution">
    <text evidence="2">The sequence shown here is derived from an EMBL/GenBank/DDBJ whole genome shotgun (WGS) entry which is preliminary data.</text>
</comment>
<dbReference type="PROSITE" id="PS50943">
    <property type="entry name" value="HTH_CROC1"/>
    <property type="match status" value="1"/>
</dbReference>
<dbReference type="Gene3D" id="1.10.260.40">
    <property type="entry name" value="lambda repressor-like DNA-binding domains"/>
    <property type="match status" value="1"/>
</dbReference>
<dbReference type="EMBL" id="QFKX01000006">
    <property type="protein sequence ID" value="PWH05220.1"/>
    <property type="molecule type" value="Genomic_DNA"/>
</dbReference>